<keyword evidence="6" id="KW-0547">Nucleotide-binding</keyword>
<reference evidence="17" key="1">
    <citation type="journal article" date="2014" name="PLoS ONE">
        <title>Transcriptome-Based Identification of ABC Transporters in the Western Tarnished Plant Bug Lygus hesperus.</title>
        <authorList>
            <person name="Hull J.J."/>
            <person name="Chaney K."/>
            <person name="Geib S.M."/>
            <person name="Fabrick J.A."/>
            <person name="Brent C.S."/>
            <person name="Walsh D."/>
            <person name="Lavine L.C."/>
        </authorList>
    </citation>
    <scope>NUCLEOTIDE SEQUENCE</scope>
</reference>
<dbReference type="GO" id="GO:0006508">
    <property type="term" value="P:proteolysis"/>
    <property type="evidence" value="ECO:0007669"/>
    <property type="project" value="UniProtKB-KW"/>
</dbReference>
<dbReference type="InterPro" id="IPR001584">
    <property type="entry name" value="Integrase_cat-core"/>
</dbReference>
<evidence type="ECO:0000256" key="6">
    <source>
        <dbReference type="ARBA" id="ARBA00022741"/>
    </source>
</evidence>
<keyword evidence="5" id="KW-0479">Metal-binding</keyword>
<keyword evidence="13" id="KW-0239">DNA-directed DNA polymerase</keyword>
<sequence length="228" mass="25905">VDVILDTGTRKTISNVLYVPNLQSNLLSVDNLVKKGYTVSFDEVGCRIFDADGDLLIKAKSEDGTFKMCTRPVLSANVADCDDVSESQILWHRRLGHLNHYSMKLLKDGLATGICYDDVTVSHCVECIKAKHSRKPFPKHKSKLAQNKLDVVHTDLCGPMDVESWGSKRYILTFIDDHTRKIFIYFLEKKSETAARLKEFVEMAERQAERKIKVLRSDNGGELREQRA</sequence>
<keyword evidence="9" id="KW-0067">ATP-binding</keyword>
<evidence type="ECO:0000256" key="4">
    <source>
        <dbReference type="ARBA" id="ARBA00022722"/>
    </source>
</evidence>
<dbReference type="GO" id="GO:0046872">
    <property type="term" value="F:metal ion binding"/>
    <property type="evidence" value="ECO:0007669"/>
    <property type="project" value="UniProtKB-KW"/>
</dbReference>
<keyword evidence="7" id="KW-0255">Endonuclease</keyword>
<dbReference type="GO" id="GO:0005524">
    <property type="term" value="F:ATP binding"/>
    <property type="evidence" value="ECO:0007669"/>
    <property type="project" value="UniProtKB-KW"/>
</dbReference>
<dbReference type="InterPro" id="IPR025724">
    <property type="entry name" value="GAG-pre-integrase_dom"/>
</dbReference>
<keyword evidence="13" id="KW-0808">Transferase</keyword>
<evidence type="ECO:0000256" key="14">
    <source>
        <dbReference type="ARBA" id="ARBA00023113"/>
    </source>
</evidence>
<keyword evidence="10" id="KW-0460">Magnesium</keyword>
<proteinExistence type="predicted"/>
<dbReference type="EMBL" id="GBHO01034850">
    <property type="protein sequence ID" value="JAG08754.1"/>
    <property type="molecule type" value="Transcribed_RNA"/>
</dbReference>
<dbReference type="GO" id="GO:0004519">
    <property type="term" value="F:endonuclease activity"/>
    <property type="evidence" value="ECO:0007669"/>
    <property type="project" value="UniProtKB-KW"/>
</dbReference>
<keyword evidence="4" id="KW-0540">Nuclease</keyword>
<evidence type="ECO:0000256" key="7">
    <source>
        <dbReference type="ARBA" id="ARBA00022759"/>
    </source>
</evidence>
<dbReference type="Pfam" id="PF00665">
    <property type="entry name" value="rve"/>
    <property type="match status" value="1"/>
</dbReference>
<evidence type="ECO:0000256" key="9">
    <source>
        <dbReference type="ARBA" id="ARBA00022840"/>
    </source>
</evidence>
<keyword evidence="2" id="KW-1188">Viral release from host cell</keyword>
<evidence type="ECO:0000313" key="17">
    <source>
        <dbReference type="EMBL" id="JAG08754.1"/>
    </source>
</evidence>
<dbReference type="InterPro" id="IPR039537">
    <property type="entry name" value="Retrotran_Ty1/copia-like"/>
</dbReference>
<organism evidence="17">
    <name type="scientific">Lygus hesperus</name>
    <name type="common">Western plant bug</name>
    <dbReference type="NCBI Taxonomy" id="30085"/>
    <lineage>
        <taxon>Eukaryota</taxon>
        <taxon>Metazoa</taxon>
        <taxon>Ecdysozoa</taxon>
        <taxon>Arthropoda</taxon>
        <taxon>Hexapoda</taxon>
        <taxon>Insecta</taxon>
        <taxon>Pterygota</taxon>
        <taxon>Neoptera</taxon>
        <taxon>Paraneoptera</taxon>
        <taxon>Hemiptera</taxon>
        <taxon>Heteroptera</taxon>
        <taxon>Panheteroptera</taxon>
        <taxon>Cimicomorpha</taxon>
        <taxon>Miridae</taxon>
        <taxon>Mirini</taxon>
        <taxon>Lygus</taxon>
    </lineage>
</organism>
<evidence type="ECO:0000256" key="11">
    <source>
        <dbReference type="ARBA" id="ARBA00022908"/>
    </source>
</evidence>
<keyword evidence="14" id="KW-0917">Virion maturation</keyword>
<dbReference type="InterPro" id="IPR012337">
    <property type="entry name" value="RNaseH-like_sf"/>
</dbReference>
<evidence type="ECO:0000256" key="3">
    <source>
        <dbReference type="ARBA" id="ARBA00022670"/>
    </source>
</evidence>
<evidence type="ECO:0000256" key="1">
    <source>
        <dbReference type="ARBA" id="ARBA00002180"/>
    </source>
</evidence>
<dbReference type="Pfam" id="PF22936">
    <property type="entry name" value="Pol_BBD"/>
    <property type="match status" value="1"/>
</dbReference>
<dbReference type="PROSITE" id="PS50994">
    <property type="entry name" value="INTEGRASE"/>
    <property type="match status" value="1"/>
</dbReference>
<dbReference type="Pfam" id="PF13976">
    <property type="entry name" value="gag_pre-integrs"/>
    <property type="match status" value="1"/>
</dbReference>
<evidence type="ECO:0000256" key="13">
    <source>
        <dbReference type="ARBA" id="ARBA00022932"/>
    </source>
</evidence>
<dbReference type="GO" id="GO:0006310">
    <property type="term" value="P:DNA recombination"/>
    <property type="evidence" value="ECO:0007669"/>
    <property type="project" value="UniProtKB-KW"/>
</dbReference>
<keyword evidence="11" id="KW-0229">DNA integration</keyword>
<gene>
    <name evidence="17" type="primary">POLX_194</name>
    <name evidence="17" type="ORF">CM83_103012</name>
</gene>
<keyword evidence="15" id="KW-0233">DNA recombination</keyword>
<evidence type="ECO:0000256" key="8">
    <source>
        <dbReference type="ARBA" id="ARBA00022801"/>
    </source>
</evidence>
<keyword evidence="12" id="KW-0695">RNA-directed DNA polymerase</keyword>
<keyword evidence="8" id="KW-0378">Hydrolase</keyword>
<evidence type="ECO:0000259" key="16">
    <source>
        <dbReference type="PROSITE" id="PS50994"/>
    </source>
</evidence>
<feature type="non-terminal residue" evidence="17">
    <location>
        <position position="1"/>
    </location>
</feature>
<dbReference type="PANTHER" id="PTHR42648:SF11">
    <property type="entry name" value="TRANSPOSON TY4-P GAG-POL POLYPROTEIN"/>
    <property type="match status" value="1"/>
</dbReference>
<dbReference type="GO" id="GO:0015074">
    <property type="term" value="P:DNA integration"/>
    <property type="evidence" value="ECO:0007669"/>
    <property type="project" value="UniProtKB-KW"/>
</dbReference>
<dbReference type="GO" id="GO:0008233">
    <property type="term" value="F:peptidase activity"/>
    <property type="evidence" value="ECO:0007669"/>
    <property type="project" value="UniProtKB-KW"/>
</dbReference>
<dbReference type="PANTHER" id="PTHR42648">
    <property type="entry name" value="TRANSPOSASE, PUTATIVE-RELATED"/>
    <property type="match status" value="1"/>
</dbReference>
<dbReference type="GO" id="GO:0003887">
    <property type="term" value="F:DNA-directed DNA polymerase activity"/>
    <property type="evidence" value="ECO:0007669"/>
    <property type="project" value="UniProtKB-KW"/>
</dbReference>
<dbReference type="GO" id="GO:0003964">
    <property type="term" value="F:RNA-directed DNA polymerase activity"/>
    <property type="evidence" value="ECO:0007669"/>
    <property type="project" value="UniProtKB-KW"/>
</dbReference>
<protein>
    <submittedName>
        <fullName evidence="17">Retrovirus-related Pol polyprotein from transposon TNT 1-94</fullName>
    </submittedName>
</protein>
<feature type="domain" description="Integrase catalytic" evidence="16">
    <location>
        <begin position="134"/>
        <end position="228"/>
    </location>
</feature>
<dbReference type="SUPFAM" id="SSF53098">
    <property type="entry name" value="Ribonuclease H-like"/>
    <property type="match status" value="1"/>
</dbReference>
<dbReference type="GO" id="GO:0003676">
    <property type="term" value="F:nucleic acid binding"/>
    <property type="evidence" value="ECO:0007669"/>
    <property type="project" value="InterPro"/>
</dbReference>
<evidence type="ECO:0000256" key="15">
    <source>
        <dbReference type="ARBA" id="ARBA00023172"/>
    </source>
</evidence>
<dbReference type="AlphaFoldDB" id="A0A0A9WLW3"/>
<dbReference type="InterPro" id="IPR054722">
    <property type="entry name" value="PolX-like_BBD"/>
</dbReference>
<reference evidence="17" key="2">
    <citation type="submission" date="2014-07" db="EMBL/GenBank/DDBJ databases">
        <authorList>
            <person name="Hull J."/>
        </authorList>
    </citation>
    <scope>NUCLEOTIDE SEQUENCE</scope>
</reference>
<dbReference type="Gene3D" id="3.30.420.10">
    <property type="entry name" value="Ribonuclease H-like superfamily/Ribonuclease H"/>
    <property type="match status" value="1"/>
</dbReference>
<keyword evidence="3" id="KW-0645">Protease</keyword>
<name>A0A0A9WLW3_LYGHE</name>
<comment type="function">
    <text evidence="1">The aspartyl protease (PR) mediates the proteolytic cleavages of the Gag and Gag-Pol polyproteins after assembly of the VLP.</text>
</comment>
<accession>A0A0A9WLW3</accession>
<evidence type="ECO:0000256" key="5">
    <source>
        <dbReference type="ARBA" id="ARBA00022723"/>
    </source>
</evidence>
<evidence type="ECO:0000256" key="12">
    <source>
        <dbReference type="ARBA" id="ARBA00022918"/>
    </source>
</evidence>
<dbReference type="InterPro" id="IPR036397">
    <property type="entry name" value="RNaseH_sf"/>
</dbReference>
<keyword evidence="13" id="KW-0548">Nucleotidyltransferase</keyword>
<evidence type="ECO:0000256" key="10">
    <source>
        <dbReference type="ARBA" id="ARBA00022842"/>
    </source>
</evidence>
<evidence type="ECO:0000256" key="2">
    <source>
        <dbReference type="ARBA" id="ARBA00022612"/>
    </source>
</evidence>